<accession>A0A117LZL7</accession>
<keyword evidence="1" id="KW-0472">Membrane</keyword>
<dbReference type="EMBL" id="LGGO01000173">
    <property type="protein sequence ID" value="KUK76302.1"/>
    <property type="molecule type" value="Genomic_DNA"/>
</dbReference>
<gene>
    <name evidence="1" type="ORF">XD93_0997</name>
</gene>
<dbReference type="AlphaFoldDB" id="A0A117LZL7"/>
<keyword evidence="1" id="KW-0812">Transmembrane</keyword>
<dbReference type="Proteomes" id="UP000053904">
    <property type="component" value="Unassembled WGS sequence"/>
</dbReference>
<sequence>MKLKGYVALTTVLVILPLLLITGVNAIYSNMTSLIVGKMNYDYQILQTHVETCLEESVYKIKWGVDYTGTFTIDMEDWSCTSTVTNKNLEPGIKVIKMDLTDKNNNVQKHVVKELNINSNPFELKNI</sequence>
<reference evidence="2" key="1">
    <citation type="journal article" date="2015" name="MBio">
        <title>Genome-Resolved Metagenomic Analysis Reveals Roles for Candidate Phyla and Other Microbial Community Members in Biogeochemical Transformations in Oil Reservoirs.</title>
        <authorList>
            <person name="Hu P."/>
            <person name="Tom L."/>
            <person name="Singh A."/>
            <person name="Thomas B.C."/>
            <person name="Baker B.J."/>
            <person name="Piceno Y.M."/>
            <person name="Andersen G.L."/>
            <person name="Banfield J.F."/>
        </authorList>
    </citation>
    <scope>NUCLEOTIDE SEQUENCE [LARGE SCALE GENOMIC DNA]</scope>
</reference>
<evidence type="ECO:0000313" key="2">
    <source>
        <dbReference type="Proteomes" id="UP000053904"/>
    </source>
</evidence>
<name>A0A117LZL7_9BACT</name>
<evidence type="ECO:0000313" key="1">
    <source>
        <dbReference type="EMBL" id="KUK76302.1"/>
    </source>
</evidence>
<organism evidence="1 2">
    <name type="scientific">candidate division WS6 bacterium 34_10</name>
    <dbReference type="NCBI Taxonomy" id="1641389"/>
    <lineage>
        <taxon>Bacteria</taxon>
        <taxon>Candidatus Dojkabacteria</taxon>
    </lineage>
</organism>
<comment type="caution">
    <text evidence="1">The sequence shown here is derived from an EMBL/GenBank/DDBJ whole genome shotgun (WGS) entry which is preliminary data.</text>
</comment>
<proteinExistence type="predicted"/>
<protein>
    <submittedName>
        <fullName evidence="1">Transmembrane(S)protein</fullName>
    </submittedName>
</protein>